<name>A0AAI9SWB7_9ASCO</name>
<gene>
    <name evidence="8" type="ORF">KGF56_003365</name>
</gene>
<keyword evidence="9" id="KW-1185">Reference proteome</keyword>
<evidence type="ECO:0000256" key="6">
    <source>
        <dbReference type="RuleBase" id="RU368080"/>
    </source>
</evidence>
<organism evidence="8 9">
    <name type="scientific">Candida oxycetoniae</name>
    <dbReference type="NCBI Taxonomy" id="497107"/>
    <lineage>
        <taxon>Eukaryota</taxon>
        <taxon>Fungi</taxon>
        <taxon>Dikarya</taxon>
        <taxon>Ascomycota</taxon>
        <taxon>Saccharomycotina</taxon>
        <taxon>Pichiomycetes</taxon>
        <taxon>Debaryomycetaceae</taxon>
        <taxon>Candida/Lodderomyces clade</taxon>
        <taxon>Candida</taxon>
    </lineage>
</organism>
<keyword evidence="3 6" id="KW-0963">Cytoplasm</keyword>
<dbReference type="InterPro" id="IPR045326">
    <property type="entry name" value="ATG17-like_dom"/>
</dbReference>
<dbReference type="PANTHER" id="PTHR28005:SF1">
    <property type="entry name" value="AUTOPHAGY-RELATED PROTEIN 17"/>
    <property type="match status" value="1"/>
</dbReference>
<dbReference type="GO" id="GO:0034045">
    <property type="term" value="C:phagophore assembly site membrane"/>
    <property type="evidence" value="ECO:0007669"/>
    <property type="project" value="UniProtKB-SubCell"/>
</dbReference>
<dbReference type="InterPro" id="IPR007240">
    <property type="entry name" value="Atg17"/>
</dbReference>
<evidence type="ECO:0000313" key="9">
    <source>
        <dbReference type="Proteomes" id="UP001202479"/>
    </source>
</evidence>
<protein>
    <recommendedName>
        <fullName evidence="2 6">Autophagy-related protein 17</fullName>
    </recommendedName>
</protein>
<accession>A0AAI9SWB7</accession>
<comment type="subcellular location">
    <subcellularLocation>
        <location evidence="6">Cytoplasm</location>
    </subcellularLocation>
    <subcellularLocation>
        <location evidence="6">Preautophagosomal structure membrane</location>
        <topology evidence="6">Peripheral membrane protein</topology>
    </subcellularLocation>
</comment>
<dbReference type="GO" id="GO:0060090">
    <property type="term" value="F:molecular adaptor activity"/>
    <property type="evidence" value="ECO:0007669"/>
    <property type="project" value="TreeGrafter"/>
</dbReference>
<dbReference type="GO" id="GO:0034727">
    <property type="term" value="P:piecemeal microautophagy of the nucleus"/>
    <property type="evidence" value="ECO:0007669"/>
    <property type="project" value="TreeGrafter"/>
</dbReference>
<reference evidence="8" key="1">
    <citation type="journal article" date="2022" name="DNA Res.">
        <title>Genome analysis of five recently described species of the CUG-Ser clade uncovers Candida theae as a new hybrid lineage with pathogenic potential in the Candida parapsilosis species complex.</title>
        <authorList>
            <person name="Mixao V."/>
            <person name="Del Olmo V."/>
            <person name="Hegedusova E."/>
            <person name="Saus E."/>
            <person name="Pryszcz L."/>
            <person name="Cillingova A."/>
            <person name="Nosek J."/>
            <person name="Gabaldon T."/>
        </authorList>
    </citation>
    <scope>NUCLEOTIDE SEQUENCE</scope>
    <source>
        <strain evidence="8">CBS 10844</strain>
    </source>
</reference>
<comment type="function">
    <text evidence="6">Autophagy-specific protein that functions in response to autophagy-inducing signals as a scaffold to recruit other ATG proteins to organize preautophagosomal structure (PAS) formation. Modulates the timing and magnitude of the autophagy response, such as the size of the sequestering vesicles. Plays particularly a role in pexophagy and nucleophagy.</text>
</comment>
<comment type="caution">
    <text evidence="8">The sequence shown here is derived from an EMBL/GenBank/DDBJ whole genome shotgun (WGS) entry which is preliminary data.</text>
</comment>
<evidence type="ECO:0000256" key="2">
    <source>
        <dbReference type="ARBA" id="ARBA00013806"/>
    </source>
</evidence>
<sequence length="480" mass="55714">MVNGGDKRFSSKQVIQWSDEAEDTLGKAQRLCTNAQRQLHITHQLLIDKLPNEVEATEFLFASYKKQFEVIERHLEVIRYGLGEIDAKLVDFDKILNPSLNQLDGIISKLKETQVPSFVQIDNDSGNKNLLDFIATESVTLLKSNIEVYKSNCSKIRDFLHKKFHCEMKQEQQSFIKQHSTICKANDFLVPIQLELRITNGKLSESKSSVGVILKENESLENELVSMLEMITNHFDQCQKAVELLKSENSAIRVNLEVLERDSQELADVFKELNTVCNIISTNSIKSEKLYKQHKAYIDASMNGMKMELERFRTFKTSSIPRFLILVKNCKEITNQCSITDTELAERLTPCEIYAETIKQLIFHYSQFLNIYKSKYLTELHHEQFQYPRKFLRRVGEFLNEELYRMQLEELSHRKNWLAKYGDFIPKEFKLPGEQEMPSVVQVNTQGLGHIQNVNGIEEFNQGEEKQLLALIKRLKSSEL</sequence>
<dbReference type="EMBL" id="JAHUZD010000118">
    <property type="protein sequence ID" value="KAI3403935.2"/>
    <property type="molecule type" value="Genomic_DNA"/>
</dbReference>
<evidence type="ECO:0000256" key="5">
    <source>
        <dbReference type="ARBA" id="ARBA00023136"/>
    </source>
</evidence>
<dbReference type="AlphaFoldDB" id="A0AAI9SWB7"/>
<keyword evidence="5" id="KW-0472">Membrane</keyword>
<proteinExistence type="inferred from homology"/>
<dbReference type="GO" id="GO:0000422">
    <property type="term" value="P:autophagy of mitochondrion"/>
    <property type="evidence" value="ECO:0007669"/>
    <property type="project" value="TreeGrafter"/>
</dbReference>
<comment type="similarity">
    <text evidence="1 6">Belongs to the ATG17 family.</text>
</comment>
<evidence type="ECO:0000259" key="7">
    <source>
        <dbReference type="Pfam" id="PF04108"/>
    </source>
</evidence>
<dbReference type="GeneID" id="73380980"/>
<dbReference type="RefSeq" id="XP_049179682.1">
    <property type="nucleotide sequence ID" value="XM_049324690.1"/>
</dbReference>
<dbReference type="Pfam" id="PF04108">
    <property type="entry name" value="ATG17_like"/>
    <property type="match status" value="1"/>
</dbReference>
<keyword evidence="4 6" id="KW-0072">Autophagy</keyword>
<evidence type="ECO:0000256" key="3">
    <source>
        <dbReference type="ARBA" id="ARBA00022490"/>
    </source>
</evidence>
<evidence type="ECO:0000256" key="1">
    <source>
        <dbReference type="ARBA" id="ARBA00006259"/>
    </source>
</evidence>
<dbReference type="GO" id="GO:0030295">
    <property type="term" value="F:protein kinase activator activity"/>
    <property type="evidence" value="ECO:0007669"/>
    <property type="project" value="TreeGrafter"/>
</dbReference>
<dbReference type="PANTHER" id="PTHR28005">
    <property type="entry name" value="AUTOPHAGY-RELATED PROTEIN 17"/>
    <property type="match status" value="1"/>
</dbReference>
<evidence type="ECO:0000256" key="4">
    <source>
        <dbReference type="ARBA" id="ARBA00023006"/>
    </source>
</evidence>
<dbReference type="Proteomes" id="UP001202479">
    <property type="component" value="Unassembled WGS sequence"/>
</dbReference>
<evidence type="ECO:0000313" key="8">
    <source>
        <dbReference type="EMBL" id="KAI3403935.2"/>
    </source>
</evidence>
<dbReference type="GO" id="GO:1990316">
    <property type="term" value="C:Atg1/ULK1 kinase complex"/>
    <property type="evidence" value="ECO:0007669"/>
    <property type="project" value="TreeGrafter"/>
</dbReference>
<feature type="domain" description="Autophagy protein ATG17-like" evidence="7">
    <location>
        <begin position="24"/>
        <end position="425"/>
    </location>
</feature>
<dbReference type="GO" id="GO:0000045">
    <property type="term" value="P:autophagosome assembly"/>
    <property type="evidence" value="ECO:0007669"/>
    <property type="project" value="TreeGrafter"/>
</dbReference>